<dbReference type="SUPFAM" id="SSF52172">
    <property type="entry name" value="CheY-like"/>
    <property type="match status" value="1"/>
</dbReference>
<evidence type="ECO:0000256" key="7">
    <source>
        <dbReference type="SAM" id="Phobius"/>
    </source>
</evidence>
<evidence type="ECO:0000313" key="10">
    <source>
        <dbReference type="EMBL" id="MFC6196728.1"/>
    </source>
</evidence>
<evidence type="ECO:0000256" key="6">
    <source>
        <dbReference type="PROSITE-ProRule" id="PRU00169"/>
    </source>
</evidence>
<evidence type="ECO:0000256" key="5">
    <source>
        <dbReference type="ARBA" id="ARBA00022777"/>
    </source>
</evidence>
<keyword evidence="7" id="KW-0472">Membrane</keyword>
<dbReference type="CDD" id="cd00082">
    <property type="entry name" value="HisKA"/>
    <property type="match status" value="1"/>
</dbReference>
<dbReference type="Proteomes" id="UP001596303">
    <property type="component" value="Unassembled WGS sequence"/>
</dbReference>
<evidence type="ECO:0000256" key="1">
    <source>
        <dbReference type="ARBA" id="ARBA00000085"/>
    </source>
</evidence>
<evidence type="ECO:0000256" key="3">
    <source>
        <dbReference type="ARBA" id="ARBA00022553"/>
    </source>
</evidence>
<feature type="transmembrane region" description="Helical" evidence="7">
    <location>
        <begin position="121"/>
        <end position="137"/>
    </location>
</feature>
<organism evidence="10 11">
    <name type="scientific">Ponticaulis profundi</name>
    <dbReference type="NCBI Taxonomy" id="2665222"/>
    <lineage>
        <taxon>Bacteria</taxon>
        <taxon>Pseudomonadati</taxon>
        <taxon>Pseudomonadota</taxon>
        <taxon>Alphaproteobacteria</taxon>
        <taxon>Hyphomonadales</taxon>
        <taxon>Hyphomonadaceae</taxon>
        <taxon>Ponticaulis</taxon>
    </lineage>
</organism>
<dbReference type="InterPro" id="IPR005467">
    <property type="entry name" value="His_kinase_dom"/>
</dbReference>
<evidence type="ECO:0000313" key="11">
    <source>
        <dbReference type="Proteomes" id="UP001596303"/>
    </source>
</evidence>
<dbReference type="InterPro" id="IPR011006">
    <property type="entry name" value="CheY-like_superfamily"/>
</dbReference>
<dbReference type="RefSeq" id="WP_377374527.1">
    <property type="nucleotide sequence ID" value="NZ_JBHSSW010000002.1"/>
</dbReference>
<dbReference type="PANTHER" id="PTHR43047:SF64">
    <property type="entry name" value="HISTIDINE KINASE CONTAINING CHEY-HOMOLOGOUS RECEIVER DOMAIN AND PAS DOMAIN-RELATED"/>
    <property type="match status" value="1"/>
</dbReference>
<dbReference type="CDD" id="cd17546">
    <property type="entry name" value="REC_hyHK_CKI1_RcsC-like"/>
    <property type="match status" value="1"/>
</dbReference>
<dbReference type="InterPro" id="IPR036890">
    <property type="entry name" value="HATPase_C_sf"/>
</dbReference>
<dbReference type="EMBL" id="JBHSSW010000002">
    <property type="protein sequence ID" value="MFC6196728.1"/>
    <property type="molecule type" value="Genomic_DNA"/>
</dbReference>
<reference evidence="11" key="1">
    <citation type="journal article" date="2019" name="Int. J. Syst. Evol. Microbiol.">
        <title>The Global Catalogue of Microorganisms (GCM) 10K type strain sequencing project: providing services to taxonomists for standard genome sequencing and annotation.</title>
        <authorList>
            <consortium name="The Broad Institute Genomics Platform"/>
            <consortium name="The Broad Institute Genome Sequencing Center for Infectious Disease"/>
            <person name="Wu L."/>
            <person name="Ma J."/>
        </authorList>
    </citation>
    <scope>NUCLEOTIDE SEQUENCE [LARGE SCALE GENOMIC DNA]</scope>
    <source>
        <strain evidence="11">CGMCC-1.15741</strain>
    </source>
</reference>
<keyword evidence="10" id="KW-0547">Nucleotide-binding</keyword>
<dbReference type="EC" id="2.7.13.3" evidence="2"/>
<dbReference type="PANTHER" id="PTHR43047">
    <property type="entry name" value="TWO-COMPONENT HISTIDINE PROTEIN KINASE"/>
    <property type="match status" value="1"/>
</dbReference>
<keyword evidence="7" id="KW-0812">Transmembrane</keyword>
<gene>
    <name evidence="10" type="ORF">ACFQDM_01485</name>
</gene>
<accession>A0ABW1S6B3</accession>
<protein>
    <recommendedName>
        <fullName evidence="2">histidine kinase</fullName>
        <ecNumber evidence="2">2.7.13.3</ecNumber>
    </recommendedName>
</protein>
<keyword evidence="3 6" id="KW-0597">Phosphoprotein</keyword>
<dbReference type="SMART" id="SM00448">
    <property type="entry name" value="REC"/>
    <property type="match status" value="1"/>
</dbReference>
<keyword evidence="4" id="KW-0808">Transferase</keyword>
<feature type="transmembrane region" description="Helical" evidence="7">
    <location>
        <begin position="39"/>
        <end position="62"/>
    </location>
</feature>
<feature type="transmembrane region" description="Helical" evidence="7">
    <location>
        <begin position="95"/>
        <end position="114"/>
    </location>
</feature>
<dbReference type="GO" id="GO:0005524">
    <property type="term" value="F:ATP binding"/>
    <property type="evidence" value="ECO:0007669"/>
    <property type="project" value="UniProtKB-KW"/>
</dbReference>
<dbReference type="InterPro" id="IPR004358">
    <property type="entry name" value="Sig_transdc_His_kin-like_C"/>
</dbReference>
<evidence type="ECO:0000259" key="8">
    <source>
        <dbReference type="PROSITE" id="PS50109"/>
    </source>
</evidence>
<sequence length="605" mass="65489">MTLESDLATNPKKDLVTRTKEMFAASDVTNGRENRLARAVLFLCATSAFMAIIPLIAAMFLLPGDYVTILVYCSVVIVALAMIPMSAVITGKPEVSAWLLCGFLSLALAILGLISGGTSSVIMPMLMIPVVWAWFLVGQKGGLFFLLAGLATVILNVMYADTVAPNLPSIRSGVYGILQSIIMTITLLACSLAGYLANRNESIIHSELVDARDTARRTNREKSEMVAGIAHEIRTPLTGLVGMLDLLGTEKLNARQTEMTETSRTSARTILNLINDLLDLSKIEIGELRLIPEPVDVVELFQETTREFKQSAEAKGLRFEIVAPNESVWLLIDPLRFRQIVSNYLSNAVKFTQSGTIRSILSYQARDNGEVLLKLSVADTGPGIPADSLRRVFGRFIQVERDQKANYGGTGIGLAIVSDLARLQGGKVWVESRERHGATFFFESVFKRTSAQETTINTPPGTEASASITVLVADDNKANRKLLSHVLKELGFAIHLANDGREALQAVQAGHIDVVLMDMNMPVMNGPTSLAEIRKLAPPMSRTPVIGISADNRPEDIDLWQAAGVTALLEKPIDFAKLAATIQLAYTGAEVAVSPLVASASRKVG</sequence>
<dbReference type="SMART" id="SM00387">
    <property type="entry name" value="HATPase_c"/>
    <property type="match status" value="1"/>
</dbReference>
<dbReference type="Gene3D" id="3.40.50.2300">
    <property type="match status" value="1"/>
</dbReference>
<feature type="transmembrane region" description="Helical" evidence="7">
    <location>
        <begin position="174"/>
        <end position="197"/>
    </location>
</feature>
<dbReference type="Pfam" id="PF00512">
    <property type="entry name" value="HisKA"/>
    <property type="match status" value="1"/>
</dbReference>
<dbReference type="InterPro" id="IPR036097">
    <property type="entry name" value="HisK_dim/P_sf"/>
</dbReference>
<dbReference type="InterPro" id="IPR003594">
    <property type="entry name" value="HATPase_dom"/>
</dbReference>
<feature type="domain" description="Response regulatory" evidence="9">
    <location>
        <begin position="469"/>
        <end position="586"/>
    </location>
</feature>
<dbReference type="SUPFAM" id="SSF55874">
    <property type="entry name" value="ATPase domain of HSP90 chaperone/DNA topoisomerase II/histidine kinase"/>
    <property type="match status" value="1"/>
</dbReference>
<dbReference type="InterPro" id="IPR003661">
    <property type="entry name" value="HisK_dim/P_dom"/>
</dbReference>
<evidence type="ECO:0000256" key="4">
    <source>
        <dbReference type="ARBA" id="ARBA00022679"/>
    </source>
</evidence>
<keyword evidence="10" id="KW-0067">ATP-binding</keyword>
<dbReference type="Gene3D" id="3.30.565.10">
    <property type="entry name" value="Histidine kinase-like ATPase, C-terminal domain"/>
    <property type="match status" value="1"/>
</dbReference>
<dbReference type="CDD" id="cd16922">
    <property type="entry name" value="HATPase_EvgS-ArcB-TorS-like"/>
    <property type="match status" value="1"/>
</dbReference>
<dbReference type="InterPro" id="IPR001789">
    <property type="entry name" value="Sig_transdc_resp-reg_receiver"/>
</dbReference>
<dbReference type="PROSITE" id="PS50110">
    <property type="entry name" value="RESPONSE_REGULATORY"/>
    <property type="match status" value="1"/>
</dbReference>
<keyword evidence="5" id="KW-0418">Kinase</keyword>
<proteinExistence type="predicted"/>
<feature type="transmembrane region" description="Helical" evidence="7">
    <location>
        <begin position="143"/>
        <end position="162"/>
    </location>
</feature>
<dbReference type="Gene3D" id="1.10.287.130">
    <property type="match status" value="1"/>
</dbReference>
<keyword evidence="7" id="KW-1133">Transmembrane helix</keyword>
<feature type="modified residue" description="4-aspartylphosphate" evidence="6">
    <location>
        <position position="518"/>
    </location>
</feature>
<dbReference type="PRINTS" id="PR00344">
    <property type="entry name" value="BCTRLSENSOR"/>
</dbReference>
<comment type="catalytic activity">
    <reaction evidence="1">
        <text>ATP + protein L-histidine = ADP + protein N-phospho-L-histidine.</text>
        <dbReference type="EC" id="2.7.13.3"/>
    </reaction>
</comment>
<dbReference type="Pfam" id="PF02518">
    <property type="entry name" value="HATPase_c"/>
    <property type="match status" value="1"/>
</dbReference>
<dbReference type="SUPFAM" id="SSF47384">
    <property type="entry name" value="Homodimeric domain of signal transducing histidine kinase"/>
    <property type="match status" value="1"/>
</dbReference>
<dbReference type="Pfam" id="PF00072">
    <property type="entry name" value="Response_reg"/>
    <property type="match status" value="1"/>
</dbReference>
<feature type="transmembrane region" description="Helical" evidence="7">
    <location>
        <begin position="69"/>
        <end position="89"/>
    </location>
</feature>
<evidence type="ECO:0000256" key="2">
    <source>
        <dbReference type="ARBA" id="ARBA00012438"/>
    </source>
</evidence>
<comment type="caution">
    <text evidence="10">The sequence shown here is derived from an EMBL/GenBank/DDBJ whole genome shotgun (WGS) entry which is preliminary data.</text>
</comment>
<dbReference type="PROSITE" id="PS50109">
    <property type="entry name" value="HIS_KIN"/>
    <property type="match status" value="1"/>
</dbReference>
<keyword evidence="11" id="KW-1185">Reference proteome</keyword>
<name>A0ABW1S6B3_9PROT</name>
<feature type="domain" description="Histidine kinase" evidence="8">
    <location>
        <begin position="228"/>
        <end position="448"/>
    </location>
</feature>
<evidence type="ECO:0000259" key="9">
    <source>
        <dbReference type="PROSITE" id="PS50110"/>
    </source>
</evidence>
<dbReference type="SMART" id="SM00388">
    <property type="entry name" value="HisKA"/>
    <property type="match status" value="1"/>
</dbReference>